<gene>
    <name evidence="10" type="ORF">FEZ63_24385</name>
</gene>
<evidence type="ECO:0000256" key="3">
    <source>
        <dbReference type="ARBA" id="ARBA00022989"/>
    </source>
</evidence>
<dbReference type="SUPFAM" id="SSF141322">
    <property type="entry name" value="NfeD domain-like"/>
    <property type="match status" value="1"/>
</dbReference>
<feature type="transmembrane region" description="Helical" evidence="6">
    <location>
        <begin position="235"/>
        <end position="257"/>
    </location>
</feature>
<dbReference type="FunFam" id="3.90.226.10:FF:000089">
    <property type="entry name" value="Membrane-bound serine protease"/>
    <property type="match status" value="1"/>
</dbReference>
<dbReference type="InterPro" id="IPR056739">
    <property type="entry name" value="NfeD_membrane"/>
</dbReference>
<feature type="compositionally biased region" description="Basic and acidic residues" evidence="5">
    <location>
        <begin position="122"/>
        <end position="131"/>
    </location>
</feature>
<keyword evidence="2 6" id="KW-0812">Transmembrane</keyword>
<evidence type="ECO:0000259" key="9">
    <source>
        <dbReference type="Pfam" id="PF25145"/>
    </source>
</evidence>
<feature type="transmembrane region" description="Helical" evidence="6">
    <location>
        <begin position="312"/>
        <end position="331"/>
    </location>
</feature>
<dbReference type="Gene3D" id="3.90.226.10">
    <property type="entry name" value="2-enoyl-CoA Hydratase, Chain A, domain 1"/>
    <property type="match status" value="1"/>
</dbReference>
<evidence type="ECO:0000259" key="7">
    <source>
        <dbReference type="Pfam" id="PF01957"/>
    </source>
</evidence>
<keyword evidence="11" id="KW-1185">Reference proteome</keyword>
<evidence type="ECO:0000259" key="8">
    <source>
        <dbReference type="Pfam" id="PF24961"/>
    </source>
</evidence>
<organism evidence="10 11">
    <name type="scientific">Microvirga brassicacearum</name>
    <dbReference type="NCBI Taxonomy" id="2580413"/>
    <lineage>
        <taxon>Bacteria</taxon>
        <taxon>Pseudomonadati</taxon>
        <taxon>Pseudomonadota</taxon>
        <taxon>Alphaproteobacteria</taxon>
        <taxon>Hyphomicrobiales</taxon>
        <taxon>Methylobacteriaceae</taxon>
        <taxon>Microvirga</taxon>
    </lineage>
</organism>
<dbReference type="Proteomes" id="UP000325684">
    <property type="component" value="Unassembled WGS sequence"/>
</dbReference>
<dbReference type="InterPro" id="IPR012340">
    <property type="entry name" value="NA-bd_OB-fold"/>
</dbReference>
<dbReference type="Pfam" id="PF25145">
    <property type="entry name" value="NfeD1b_N"/>
    <property type="match status" value="1"/>
</dbReference>
<dbReference type="SUPFAM" id="SSF52096">
    <property type="entry name" value="ClpP/crotonase"/>
    <property type="match status" value="1"/>
</dbReference>
<evidence type="ECO:0000256" key="2">
    <source>
        <dbReference type="ARBA" id="ARBA00022692"/>
    </source>
</evidence>
<comment type="caution">
    <text evidence="10">The sequence shown here is derived from an EMBL/GenBank/DDBJ whole genome shotgun (WGS) entry which is preliminary data.</text>
</comment>
<evidence type="ECO:0000256" key="5">
    <source>
        <dbReference type="SAM" id="MobiDB-lite"/>
    </source>
</evidence>
<evidence type="ECO:0000313" key="10">
    <source>
        <dbReference type="EMBL" id="KAB0264207.1"/>
    </source>
</evidence>
<proteinExistence type="predicted"/>
<dbReference type="Pfam" id="PF01957">
    <property type="entry name" value="NfeD"/>
    <property type="match status" value="1"/>
</dbReference>
<feature type="domain" description="NfeD integral membrane" evidence="8">
    <location>
        <begin position="243"/>
        <end position="358"/>
    </location>
</feature>
<dbReference type="Pfam" id="PF24961">
    <property type="entry name" value="NfeD_membrane"/>
    <property type="match status" value="1"/>
</dbReference>
<name>A0A5N3P3A8_9HYPH</name>
<dbReference type="PANTHER" id="PTHR33507">
    <property type="entry name" value="INNER MEMBRANE PROTEIN YBBJ"/>
    <property type="match status" value="1"/>
</dbReference>
<dbReference type="InterPro" id="IPR052165">
    <property type="entry name" value="Membrane_assoc_protease"/>
</dbReference>
<dbReference type="InterPro" id="IPR056738">
    <property type="entry name" value="NfeD1b_N"/>
</dbReference>
<feature type="domain" description="NfeD1b N-terminal" evidence="9">
    <location>
        <begin position="15"/>
        <end position="201"/>
    </location>
</feature>
<feature type="region of interest" description="Disordered" evidence="5">
    <location>
        <begin position="111"/>
        <end position="143"/>
    </location>
</feature>
<dbReference type="InterPro" id="IPR029045">
    <property type="entry name" value="ClpP/crotonase-like_dom_sf"/>
</dbReference>
<dbReference type="CDD" id="cd07020">
    <property type="entry name" value="Clp_protease_NfeD_1"/>
    <property type="match status" value="1"/>
</dbReference>
<keyword evidence="4 6" id="KW-0472">Membrane</keyword>
<accession>A0A5N3P3A8</accession>
<comment type="subcellular location">
    <subcellularLocation>
        <location evidence="1">Membrane</location>
        <topology evidence="1">Multi-pass membrane protein</topology>
    </subcellularLocation>
</comment>
<dbReference type="GO" id="GO:0016020">
    <property type="term" value="C:membrane"/>
    <property type="evidence" value="ECO:0007669"/>
    <property type="project" value="UniProtKB-SubCell"/>
</dbReference>
<evidence type="ECO:0000256" key="4">
    <source>
        <dbReference type="ARBA" id="ARBA00023136"/>
    </source>
</evidence>
<evidence type="ECO:0000256" key="1">
    <source>
        <dbReference type="ARBA" id="ARBA00004141"/>
    </source>
</evidence>
<feature type="transmembrane region" description="Helical" evidence="6">
    <location>
        <begin position="343"/>
        <end position="364"/>
    </location>
</feature>
<dbReference type="OrthoDB" id="5289056at2"/>
<dbReference type="EMBL" id="VCMV01000079">
    <property type="protein sequence ID" value="KAB0264207.1"/>
    <property type="molecule type" value="Genomic_DNA"/>
</dbReference>
<feature type="transmembrane region" description="Helical" evidence="6">
    <location>
        <begin position="288"/>
        <end position="305"/>
    </location>
</feature>
<reference evidence="10 11" key="1">
    <citation type="journal article" date="2019" name="Microorganisms">
        <title>Genome Insights into the Novel Species Microvirga brassicacearum, a Rapeseed Endophyte with Biotechnological Potential.</title>
        <authorList>
            <person name="Jimenez-Gomez A."/>
            <person name="Saati-Santamaria Z."/>
            <person name="Igual J.M."/>
            <person name="Rivas R."/>
            <person name="Mateos P.F."/>
            <person name="Garcia-Fraile P."/>
        </authorList>
    </citation>
    <scope>NUCLEOTIDE SEQUENCE [LARGE SCALE GENOMIC DNA]</scope>
    <source>
        <strain evidence="10 11">CDVBN77</strain>
    </source>
</reference>
<sequence>MAAAESTSPAASVPLIAIDGPIGPATARHVKEGLATASARRAEIVILRMNTPGGLADSMRDIVVDLLASPIPVVGFVAPSGAHAASAGTYILYATHIAAMAPGTNIGAATPVQMGTPLPGLPEDRDKDDKPAQSPSAPKDAAMAKATNDAVAFIRSLAELRGRNAEWAEKAVREAATASAQEALQARVIEVVARDPADLLERIEGRTIEVAGVPRRIATKGLPVEVIEPSWLNRLLAIVTNPNVAVILMLVGIYGLIFEFSNPGSLGPGVAGIICLTLGLYALNLLPIDYTGLALMLLGLAFLVAEAFTPTFGVLGLGGLIAFVLGAAILIDVDAPGFQLSWTVIATTALMSLGLLTLLLGYVVRTRHSPLRVGTSTLLGQRVEVLDWSGEAGHVLAEGERWQAQGGDPLQTGDTAEIVAVNGLTLTVRKRTSLTAAGD</sequence>
<evidence type="ECO:0000256" key="6">
    <source>
        <dbReference type="SAM" id="Phobius"/>
    </source>
</evidence>
<keyword evidence="3 6" id="KW-1133">Transmembrane helix</keyword>
<dbReference type="InterPro" id="IPR002810">
    <property type="entry name" value="NfeD-like_C"/>
</dbReference>
<dbReference type="Gene3D" id="2.40.50.140">
    <property type="entry name" value="Nucleic acid-binding proteins"/>
    <property type="match status" value="1"/>
</dbReference>
<dbReference type="PANTHER" id="PTHR33507:SF4">
    <property type="entry name" value="NODULATION COMPETITIVENESS PROTEIN NFED"/>
    <property type="match status" value="1"/>
</dbReference>
<protein>
    <submittedName>
        <fullName evidence="10">Nodulation protein NfeD</fullName>
    </submittedName>
</protein>
<evidence type="ECO:0000313" key="11">
    <source>
        <dbReference type="Proteomes" id="UP000325684"/>
    </source>
</evidence>
<dbReference type="AlphaFoldDB" id="A0A5N3P3A8"/>
<feature type="transmembrane region" description="Helical" evidence="6">
    <location>
        <begin position="264"/>
        <end position="282"/>
    </location>
</feature>
<feature type="domain" description="NfeD-like C-terminal" evidence="7">
    <location>
        <begin position="377"/>
        <end position="430"/>
    </location>
</feature>